<reference evidence="1 2" key="1">
    <citation type="journal article" date="2016" name="Front. Microbiol.">
        <title>Comparative Genomic Analysis Reveals a Diverse Repertoire of Genes Involved in Prokaryote-Eukaryote Interactions within the Pseudovibrio Genus.</title>
        <authorList>
            <person name="Romano S."/>
            <person name="Fernandez-Guerra A."/>
            <person name="Reen F.J."/>
            <person name="Glockner F.O."/>
            <person name="Crowley S.P."/>
            <person name="O'Sullivan O."/>
            <person name="Cotter P.D."/>
            <person name="Adams C."/>
            <person name="Dobson A.D."/>
            <person name="O'Gara F."/>
        </authorList>
    </citation>
    <scope>NUCLEOTIDE SEQUENCE [LARGE SCALE GENOMIC DNA]</scope>
    <source>
        <strain evidence="1 2">Ad2</strain>
    </source>
</reference>
<dbReference type="PATRIC" id="fig|989403.3.peg.443"/>
<accession>A0A166AHV9</accession>
<keyword evidence="2" id="KW-1185">Reference proteome</keyword>
<name>A0A166AHV9_9HYPH</name>
<protein>
    <submittedName>
        <fullName evidence="1">Uncharacterized protein</fullName>
    </submittedName>
</protein>
<dbReference type="OrthoDB" id="7874435at2"/>
<gene>
    <name evidence="1" type="ORF">PsAD2_00419</name>
</gene>
<comment type="caution">
    <text evidence="1">The sequence shown here is derived from an EMBL/GenBank/DDBJ whole genome shotgun (WGS) entry which is preliminary data.</text>
</comment>
<organism evidence="1 2">
    <name type="scientific">Pseudovibrio axinellae</name>
    <dbReference type="NCBI Taxonomy" id="989403"/>
    <lineage>
        <taxon>Bacteria</taxon>
        <taxon>Pseudomonadati</taxon>
        <taxon>Pseudomonadota</taxon>
        <taxon>Alphaproteobacteria</taxon>
        <taxon>Hyphomicrobiales</taxon>
        <taxon>Stappiaceae</taxon>
        <taxon>Pseudovibrio</taxon>
    </lineage>
</organism>
<dbReference type="EMBL" id="LMCB01000004">
    <property type="protein sequence ID" value="KZL21135.1"/>
    <property type="molecule type" value="Genomic_DNA"/>
</dbReference>
<dbReference type="STRING" id="989403.SAMN05421798_10523"/>
<dbReference type="Proteomes" id="UP000076577">
    <property type="component" value="Unassembled WGS sequence"/>
</dbReference>
<dbReference type="RefSeq" id="WP_068001479.1">
    <property type="nucleotide sequence ID" value="NZ_FOFM01000005.1"/>
</dbReference>
<dbReference type="AlphaFoldDB" id="A0A166AHV9"/>
<proteinExistence type="predicted"/>
<sequence>MLSSKNTDPLRLRGTKKEQKQEALRRAKYQRGQALEWLYNNKHITKLQYLAGCKIRALYAECEGQASSIDFTQPRVDCSRKVRDWLLVSTTDANRTLERIAALLGPDQSQAVFAIAGQGLSITEAAIGFEENEAKREAGAPSRATRDYVSRLMRNGLGHVAGEFVG</sequence>
<evidence type="ECO:0000313" key="1">
    <source>
        <dbReference type="EMBL" id="KZL21135.1"/>
    </source>
</evidence>
<evidence type="ECO:0000313" key="2">
    <source>
        <dbReference type="Proteomes" id="UP000076577"/>
    </source>
</evidence>